<reference evidence="1 2" key="1">
    <citation type="submission" date="2017-03" db="EMBL/GenBank/DDBJ databases">
        <title>Complete genome sequence of Blastomonas fulva degrading microcsystin LR.</title>
        <authorList>
            <person name="Lee H.-g."/>
            <person name="Jin L."/>
            <person name="oh H.-M."/>
        </authorList>
    </citation>
    <scope>NUCLEOTIDE SEQUENCE [LARGE SCALE GENOMIC DNA]</scope>
    <source>
        <strain evidence="1 2">T2</strain>
    </source>
</reference>
<protein>
    <submittedName>
        <fullName evidence="1">Uncharacterized protein</fullName>
    </submittedName>
</protein>
<keyword evidence="2" id="KW-1185">Reference proteome</keyword>
<dbReference type="RefSeq" id="WP_069051062.1">
    <property type="nucleotide sequence ID" value="NZ_CP020083.1"/>
</dbReference>
<name>A0ABM6M4U4_9SPHN</name>
<gene>
    <name evidence="1" type="ORF">B5J99_05245</name>
</gene>
<sequence>MGKWVRGNRFGPLNLEALMPQNLIDEIRNDGAFLIDAIYRLRARVPAGAWGAVRAIVQMRRGRR</sequence>
<organism evidence="1 2">
    <name type="scientific">Blastomonas fulva</name>
    <dbReference type="NCBI Taxonomy" id="1550728"/>
    <lineage>
        <taxon>Bacteria</taxon>
        <taxon>Pseudomonadati</taxon>
        <taxon>Pseudomonadota</taxon>
        <taxon>Alphaproteobacteria</taxon>
        <taxon>Sphingomonadales</taxon>
        <taxon>Sphingomonadaceae</taxon>
        <taxon>Blastomonas</taxon>
    </lineage>
</organism>
<evidence type="ECO:0000313" key="1">
    <source>
        <dbReference type="EMBL" id="ASR50951.1"/>
    </source>
</evidence>
<evidence type="ECO:0000313" key="2">
    <source>
        <dbReference type="Proteomes" id="UP000258016"/>
    </source>
</evidence>
<proteinExistence type="predicted"/>
<dbReference type="Proteomes" id="UP000258016">
    <property type="component" value="Chromosome"/>
</dbReference>
<accession>A0ABM6M4U4</accession>
<dbReference type="GeneID" id="303484981"/>
<dbReference type="EMBL" id="CP020083">
    <property type="protein sequence ID" value="ASR50951.1"/>
    <property type="molecule type" value="Genomic_DNA"/>
</dbReference>